<keyword evidence="3" id="KW-1185">Reference proteome</keyword>
<sequence length="170" mass="17785">MKTSVNDARARLARSGGSLCILTCLVLGSASVARGAAFVTNDSTFTKSGKDVIATFSIEDITGGVDSYGNLPATFCACLMQKNLIFADTDLGCYQLTLNQSDVTQTAGQFGGFGYLSLPITHKFAGAASGKNFYIKITPGPCPAPEPSTMAAFAIGSLVLMGLRMRYRSA</sequence>
<dbReference type="KEGG" id="ccot:CCAX7_10940"/>
<dbReference type="InterPro" id="IPR013424">
    <property type="entry name" value="Ice-binding_C"/>
</dbReference>
<dbReference type="EMBL" id="AP025739">
    <property type="protein sequence ID" value="BDI29043.1"/>
    <property type="molecule type" value="Genomic_DNA"/>
</dbReference>
<evidence type="ECO:0000313" key="3">
    <source>
        <dbReference type="Proteomes" id="UP000287394"/>
    </source>
</evidence>
<evidence type="ECO:0000313" key="2">
    <source>
        <dbReference type="EMBL" id="BDI29043.1"/>
    </source>
</evidence>
<dbReference type="Proteomes" id="UP000287394">
    <property type="component" value="Chromosome"/>
</dbReference>
<reference evidence="2 3" key="1">
    <citation type="journal article" date="2019" name="Int. J. Syst. Evol. Microbiol.">
        <title>Capsulimonas corticalis gen. nov., sp. nov., an aerobic capsulated bacterium, of a novel bacterial order, Capsulimonadales ord. nov., of the class Armatimonadia of the phylum Armatimonadetes.</title>
        <authorList>
            <person name="Li J."/>
            <person name="Kudo C."/>
            <person name="Tonouchi A."/>
        </authorList>
    </citation>
    <scope>NUCLEOTIDE SEQUENCE [LARGE SCALE GENOMIC DNA]</scope>
    <source>
        <strain evidence="2 3">AX-7</strain>
    </source>
</reference>
<proteinExistence type="predicted"/>
<dbReference type="RefSeq" id="WP_125205932.1">
    <property type="nucleotide sequence ID" value="NZ_AP025739.1"/>
</dbReference>
<name>A0A402CUL3_9BACT</name>
<protein>
    <recommendedName>
        <fullName evidence="1">Ice-binding protein C-terminal domain-containing protein</fullName>
    </recommendedName>
</protein>
<organism evidence="2 3">
    <name type="scientific">Capsulimonas corticalis</name>
    <dbReference type="NCBI Taxonomy" id="2219043"/>
    <lineage>
        <taxon>Bacteria</taxon>
        <taxon>Bacillati</taxon>
        <taxon>Armatimonadota</taxon>
        <taxon>Armatimonadia</taxon>
        <taxon>Capsulimonadales</taxon>
        <taxon>Capsulimonadaceae</taxon>
        <taxon>Capsulimonas</taxon>
    </lineage>
</organism>
<feature type="domain" description="Ice-binding protein C-terminal" evidence="1">
    <location>
        <begin position="143"/>
        <end position="166"/>
    </location>
</feature>
<gene>
    <name evidence="2" type="ORF">CCAX7_10940</name>
</gene>
<evidence type="ECO:0000259" key="1">
    <source>
        <dbReference type="Pfam" id="PF07589"/>
    </source>
</evidence>
<dbReference type="AlphaFoldDB" id="A0A402CUL3"/>
<accession>A0A402CUL3</accession>
<dbReference type="Pfam" id="PF07589">
    <property type="entry name" value="PEP-CTERM"/>
    <property type="match status" value="1"/>
</dbReference>